<dbReference type="InterPro" id="IPR052593">
    <property type="entry name" value="MT-associated_AKAP9-binding"/>
</dbReference>
<keyword evidence="5" id="KW-1185">Reference proteome</keyword>
<dbReference type="GO" id="GO:1903358">
    <property type="term" value="P:regulation of Golgi organization"/>
    <property type="evidence" value="ECO:0007669"/>
    <property type="project" value="TreeGrafter"/>
</dbReference>
<dbReference type="GO" id="GO:0090063">
    <property type="term" value="P:positive regulation of microtubule nucleation"/>
    <property type="evidence" value="ECO:0007669"/>
    <property type="project" value="TreeGrafter"/>
</dbReference>
<gene>
    <name evidence="4" type="primary">si:ch73-95l15.5</name>
</gene>
<evidence type="ECO:0000313" key="5">
    <source>
        <dbReference type="Proteomes" id="UP000694548"/>
    </source>
</evidence>
<feature type="compositionally biased region" description="Basic and acidic residues" evidence="2">
    <location>
        <begin position="759"/>
        <end position="769"/>
    </location>
</feature>
<evidence type="ECO:0000256" key="1">
    <source>
        <dbReference type="SAM" id="Coils"/>
    </source>
</evidence>
<accession>A0A8C6KU26</accession>
<dbReference type="InterPro" id="IPR040947">
    <property type="entry name" value="SMYLE_N"/>
</dbReference>
<dbReference type="PANTHER" id="PTHR46501">
    <property type="entry name" value="MYOMEGALIN"/>
    <property type="match status" value="1"/>
</dbReference>
<organism evidence="4 5">
    <name type="scientific">Nothobranchius furzeri</name>
    <name type="common">Turquoise killifish</name>
    <dbReference type="NCBI Taxonomy" id="105023"/>
    <lineage>
        <taxon>Eukaryota</taxon>
        <taxon>Metazoa</taxon>
        <taxon>Chordata</taxon>
        <taxon>Craniata</taxon>
        <taxon>Vertebrata</taxon>
        <taxon>Euteleostomi</taxon>
        <taxon>Actinopterygii</taxon>
        <taxon>Neopterygii</taxon>
        <taxon>Teleostei</taxon>
        <taxon>Neoteleostei</taxon>
        <taxon>Acanthomorphata</taxon>
        <taxon>Ovalentaria</taxon>
        <taxon>Atherinomorphae</taxon>
        <taxon>Cyprinodontiformes</taxon>
        <taxon>Nothobranchiidae</taxon>
        <taxon>Nothobranchius</taxon>
    </lineage>
</organism>
<proteinExistence type="predicted"/>
<feature type="region of interest" description="Disordered" evidence="2">
    <location>
        <begin position="112"/>
        <end position="133"/>
    </location>
</feature>
<dbReference type="GeneTree" id="ENSGT00980000198705"/>
<feature type="region of interest" description="Disordered" evidence="2">
    <location>
        <begin position="239"/>
        <end position="260"/>
    </location>
</feature>
<feature type="region of interest" description="Disordered" evidence="2">
    <location>
        <begin position="759"/>
        <end position="782"/>
    </location>
</feature>
<dbReference type="Proteomes" id="UP000694548">
    <property type="component" value="Chromosome sgr05"/>
</dbReference>
<name>A0A8C6KU26_NOTFU</name>
<evidence type="ECO:0000259" key="3">
    <source>
        <dbReference type="Pfam" id="PF18615"/>
    </source>
</evidence>
<dbReference type="GO" id="GO:0005813">
    <property type="term" value="C:centrosome"/>
    <property type="evidence" value="ECO:0007669"/>
    <property type="project" value="TreeGrafter"/>
</dbReference>
<dbReference type="GO" id="GO:0060090">
    <property type="term" value="F:molecular adaptor activity"/>
    <property type="evidence" value="ECO:0007669"/>
    <property type="project" value="TreeGrafter"/>
</dbReference>
<dbReference type="GO" id="GO:0007098">
    <property type="term" value="P:centrosome cycle"/>
    <property type="evidence" value="ECO:0007669"/>
    <property type="project" value="TreeGrafter"/>
</dbReference>
<protein>
    <recommendedName>
        <fullName evidence="3">Short myomegalin-like EB1 binding protein N-terminal domain-containing protein</fullName>
    </recommendedName>
</protein>
<dbReference type="AlphaFoldDB" id="A0A8C6KU26"/>
<dbReference type="GO" id="GO:0005794">
    <property type="term" value="C:Golgi apparatus"/>
    <property type="evidence" value="ECO:0007669"/>
    <property type="project" value="TreeGrafter"/>
</dbReference>
<reference evidence="4" key="2">
    <citation type="submission" date="2025-08" db="UniProtKB">
        <authorList>
            <consortium name="Ensembl"/>
        </authorList>
    </citation>
    <scope>IDENTIFICATION</scope>
</reference>
<feature type="coiled-coil region" evidence="1">
    <location>
        <begin position="587"/>
        <end position="656"/>
    </location>
</feature>
<evidence type="ECO:0000313" key="4">
    <source>
        <dbReference type="Ensembl" id="ENSNFUP00015008913.1"/>
    </source>
</evidence>
<reference evidence="4" key="3">
    <citation type="submission" date="2025-09" db="UniProtKB">
        <authorList>
            <consortium name="Ensembl"/>
        </authorList>
    </citation>
    <scope>IDENTIFICATION</scope>
</reference>
<feature type="compositionally biased region" description="Low complexity" evidence="2">
    <location>
        <begin position="121"/>
        <end position="133"/>
    </location>
</feature>
<reference evidence="4" key="1">
    <citation type="submission" date="2014-08" db="EMBL/GenBank/DDBJ databases">
        <authorList>
            <person name="Senf B."/>
            <person name="Petzold A."/>
            <person name="Downie B.R."/>
            <person name="Koch P."/>
            <person name="Platzer M."/>
        </authorList>
    </citation>
    <scope>NUCLEOTIDE SEQUENCE [LARGE SCALE GENOMIC DNA]</scope>
    <source>
        <strain evidence="4">GRZ</strain>
    </source>
</reference>
<sequence length="831" mass="93175">MDGRAACSSRAADPCASLLYCPQQFLKQTDALVCFCSALESSTDILQSISWSNGVEIPVLQRILLNPWTCGAELVNCSSVMSSKGRNDLCRICGGNLQGNQRRWLFGGQNKRTGLSHTPTQSLRSGSLPWSSQSSPWGSTLSLGSSVSLSKSQVSVNSPSKAVDLLAVLTHILRRSVPRGGGVGEFVCGKCVSALERVFKFDTVISRVKVLSSERLQKLTQERDKIRHWVHQNYLHRHPQDFQNRGSTSEDDGEEKEKEGYRDMLKDNMALSEYECWSEKWDACPYFIRTGKRCRRGKGCEGCDSLRVSDSDYESVCGIPRHLPFQLFSPSGLSRDKSQSLPLHWQGEPSISSSPASLAGSSLSLKASSRTESVQSLDSIDGQNPFDTPGDQSVNFVLKKLRSIGGKPVSSPSGSRIPVLDRKDGRFSERVNGGVSPNVSRVLDLVDVENGRDEMDGDVLMEMRDEFMALHRDSYTGRVQNVMEHLRAQLDQAASRIRTLEAERGNNPAEVNGSEDLTFLAQEGGGSSVLQSLAHSLHSRERLIQECLGLIRRLCVQDQAGAQLTDKLSENLKEILSDNKAVLETLRRDGMEREKNLEKEVEALRKAGRDRERDLDTLNTVLQCNQDVINDLRVSLREKECLLKEVEEERELWRRRDGALAVVLQEKEVLIRNLRQQLEDKKAPSSSVIGQQSSEGGAEAGVLFKDGEENSPTLCQEVTRLTAALQEIQEQKRTQQVTYSQALSSLTAQLGDLQRELREKEKERKEAERTWQNNQEEGEREERKLRDILVKRDKLIEQILLDSEERDQLLRELQQNFQNKHDALTAVKHTL</sequence>
<keyword evidence="1" id="KW-0175">Coiled coil</keyword>
<feature type="domain" description="Short myomegalin-like EB1 binding protein N-terminal" evidence="3">
    <location>
        <begin position="261"/>
        <end position="378"/>
    </location>
</feature>
<dbReference type="PANTHER" id="PTHR46501:SF6">
    <property type="entry name" value="SI:CH73-95L15.5"/>
    <property type="match status" value="1"/>
</dbReference>
<dbReference type="Ensembl" id="ENSNFUT00015009373.1">
    <property type="protein sequence ID" value="ENSNFUP00015008913.1"/>
    <property type="gene ID" value="ENSNFUG00015004347.1"/>
</dbReference>
<dbReference type="Pfam" id="PF18615">
    <property type="entry name" value="SMYLE_N"/>
    <property type="match status" value="1"/>
</dbReference>
<feature type="region of interest" description="Disordered" evidence="2">
    <location>
        <begin position="338"/>
        <end position="358"/>
    </location>
</feature>
<evidence type="ECO:0000256" key="2">
    <source>
        <dbReference type="SAM" id="MobiDB-lite"/>
    </source>
</evidence>